<evidence type="ECO:0008006" key="3">
    <source>
        <dbReference type="Google" id="ProtNLM"/>
    </source>
</evidence>
<reference evidence="1" key="1">
    <citation type="submission" date="2021-01" db="EMBL/GenBank/DDBJ databases">
        <title>Whole genome shotgun sequence of Sinosporangium siamense NBRC 109515.</title>
        <authorList>
            <person name="Komaki H."/>
            <person name="Tamura T."/>
        </authorList>
    </citation>
    <scope>NUCLEOTIDE SEQUENCE</scope>
    <source>
        <strain evidence="1">NBRC 109515</strain>
    </source>
</reference>
<dbReference type="Pfam" id="PF04978">
    <property type="entry name" value="MST"/>
    <property type="match status" value="1"/>
</dbReference>
<evidence type="ECO:0000313" key="2">
    <source>
        <dbReference type="Proteomes" id="UP000606172"/>
    </source>
</evidence>
<evidence type="ECO:0000313" key="1">
    <source>
        <dbReference type="EMBL" id="GII95726.1"/>
    </source>
</evidence>
<dbReference type="Gene3D" id="1.20.120.450">
    <property type="entry name" value="dinb family like domain"/>
    <property type="match status" value="1"/>
</dbReference>
<comment type="caution">
    <text evidence="1">The sequence shown here is derived from an EMBL/GenBank/DDBJ whole genome shotgun (WGS) entry which is preliminary data.</text>
</comment>
<accession>A0A919RNZ4</accession>
<sequence>MSVVRGRLARMTDTPQPIYPHEWAEGSRSELPEMGDERELLTAFLDHHRETFELKCAGVPRERLSEKGVPPSTLSLHGLVRHLTEVERWWFRQQFAGENLPDLYYTDDNPDADFNSLGGDVDEAFAAWRAECAAARDIVARAPSLDETCIRRSTGRPVSLRRILLHMIAEYARHNGHADLLRERIDGKTGA</sequence>
<dbReference type="InterPro" id="IPR007061">
    <property type="entry name" value="MST-like"/>
</dbReference>
<dbReference type="EMBL" id="BOOW01000037">
    <property type="protein sequence ID" value="GII95726.1"/>
    <property type="molecule type" value="Genomic_DNA"/>
</dbReference>
<protein>
    <recommendedName>
        <fullName evidence="3">DinB family protein</fullName>
    </recommendedName>
</protein>
<dbReference type="SUPFAM" id="SSF109854">
    <property type="entry name" value="DinB/YfiT-like putative metalloenzymes"/>
    <property type="match status" value="1"/>
</dbReference>
<name>A0A919RNZ4_9ACTN</name>
<keyword evidence="2" id="KW-1185">Reference proteome</keyword>
<proteinExistence type="predicted"/>
<dbReference type="Proteomes" id="UP000606172">
    <property type="component" value="Unassembled WGS sequence"/>
</dbReference>
<organism evidence="1 2">
    <name type="scientific">Sinosporangium siamense</name>
    <dbReference type="NCBI Taxonomy" id="1367973"/>
    <lineage>
        <taxon>Bacteria</taxon>
        <taxon>Bacillati</taxon>
        <taxon>Actinomycetota</taxon>
        <taxon>Actinomycetes</taxon>
        <taxon>Streptosporangiales</taxon>
        <taxon>Streptosporangiaceae</taxon>
        <taxon>Sinosporangium</taxon>
    </lineage>
</organism>
<gene>
    <name evidence="1" type="ORF">Ssi02_59570</name>
</gene>
<dbReference type="AlphaFoldDB" id="A0A919RNZ4"/>
<dbReference type="InterPro" id="IPR034660">
    <property type="entry name" value="DinB/YfiT-like"/>
</dbReference>